<dbReference type="Proteomes" id="UP000324298">
    <property type="component" value="Unassembled WGS sequence"/>
</dbReference>
<evidence type="ECO:0000256" key="1">
    <source>
        <dbReference type="SAM" id="MobiDB-lite"/>
    </source>
</evidence>
<evidence type="ECO:0000313" key="3">
    <source>
        <dbReference type="EMBL" id="KAA0893568.1"/>
    </source>
</evidence>
<dbReference type="AlphaFoldDB" id="A0A5A9XMV9"/>
<feature type="region of interest" description="Disordered" evidence="1">
    <location>
        <begin position="48"/>
        <end position="69"/>
    </location>
</feature>
<proteinExistence type="predicted"/>
<evidence type="ECO:0000313" key="4">
    <source>
        <dbReference type="Proteomes" id="UP000324298"/>
    </source>
</evidence>
<gene>
    <name evidence="3" type="ORF">ET418_07095</name>
</gene>
<evidence type="ECO:0000256" key="2">
    <source>
        <dbReference type="SAM" id="Phobius"/>
    </source>
</evidence>
<keyword evidence="2" id="KW-1133">Transmembrane helix</keyword>
<dbReference type="RefSeq" id="WP_149306883.1">
    <property type="nucleotide sequence ID" value="NZ_SRSD01000003.1"/>
</dbReference>
<dbReference type="OrthoDB" id="5398592at2"/>
<keyword evidence="2" id="KW-0472">Membrane</keyword>
<organism evidence="3 4">
    <name type="scientific">Oryzomonas rubra</name>
    <dbReference type="NCBI Taxonomy" id="2509454"/>
    <lineage>
        <taxon>Bacteria</taxon>
        <taxon>Pseudomonadati</taxon>
        <taxon>Thermodesulfobacteriota</taxon>
        <taxon>Desulfuromonadia</taxon>
        <taxon>Geobacterales</taxon>
        <taxon>Geobacteraceae</taxon>
        <taxon>Oryzomonas</taxon>
    </lineage>
</organism>
<feature type="compositionally biased region" description="Polar residues" evidence="1">
    <location>
        <begin position="48"/>
        <end position="59"/>
    </location>
</feature>
<keyword evidence="2" id="KW-0812">Transmembrane</keyword>
<sequence>MPLIVEAIFIALTMLIAFFLAFLMMFLLALFLAPIERGLSKFIWDHTTPASPTPSQKGQSYRDFSKKHF</sequence>
<dbReference type="EMBL" id="SRSD01000003">
    <property type="protein sequence ID" value="KAA0893568.1"/>
    <property type="molecule type" value="Genomic_DNA"/>
</dbReference>
<accession>A0A5A9XMV9</accession>
<protein>
    <submittedName>
        <fullName evidence="3">Uncharacterized protein</fullName>
    </submittedName>
</protein>
<feature type="transmembrane region" description="Helical" evidence="2">
    <location>
        <begin position="6"/>
        <end position="33"/>
    </location>
</feature>
<name>A0A5A9XMV9_9BACT</name>
<keyword evidence="4" id="KW-1185">Reference proteome</keyword>
<comment type="caution">
    <text evidence="3">The sequence shown here is derived from an EMBL/GenBank/DDBJ whole genome shotgun (WGS) entry which is preliminary data.</text>
</comment>
<reference evidence="3 4" key="1">
    <citation type="submission" date="2019-04" db="EMBL/GenBank/DDBJ databases">
        <title>Geobacter ruber sp. nov., ferric-reducing bacteria isolated from paddy soil.</title>
        <authorList>
            <person name="Xu Z."/>
            <person name="Masuda Y."/>
            <person name="Itoh H."/>
            <person name="Senoo K."/>
        </authorList>
    </citation>
    <scope>NUCLEOTIDE SEQUENCE [LARGE SCALE GENOMIC DNA]</scope>
    <source>
        <strain evidence="3 4">Red88</strain>
    </source>
</reference>